<reference evidence="1 2" key="1">
    <citation type="journal article" date="2012" name="J. Bacteriol.">
        <title>Draft Genome Sequence of the Extremely Halophilic Archaeon Halogranum salarium B-1T.</title>
        <authorList>
            <person name="Kim K.K."/>
            <person name="Lee K.C."/>
            <person name="Lee J.S."/>
        </authorList>
    </citation>
    <scope>NUCLEOTIDE SEQUENCE [LARGE SCALE GENOMIC DNA]</scope>
    <source>
        <strain evidence="1 2">B-1</strain>
    </source>
</reference>
<dbReference type="PANTHER" id="PTHR35519:SF2">
    <property type="entry name" value="PH DOMAIN PROTEIN"/>
    <property type="match status" value="1"/>
</dbReference>
<dbReference type="InterPro" id="IPR025187">
    <property type="entry name" value="DUF4112"/>
</dbReference>
<dbReference type="OrthoDB" id="156248at2157"/>
<sequence>MNTNEERFDESDLSDASELFDAADEAALDRARALASLLDDGVELPIIGKVGLDPALGLLPVSGDIVSGVLSLYIPLEAARLGVPMTKIVKMLGNVGVDVAVGSVPVLGTLFDIFWRANRRNVNLLEEHLDAEKTE</sequence>
<comment type="caution">
    <text evidence="1">The sequence shown here is derived from an EMBL/GenBank/DDBJ whole genome shotgun (WGS) entry which is preliminary data.</text>
</comment>
<dbReference type="Pfam" id="PF13430">
    <property type="entry name" value="DUF4112"/>
    <property type="match status" value="1"/>
</dbReference>
<proteinExistence type="predicted"/>
<dbReference type="RefSeq" id="WP_009365799.1">
    <property type="nucleotide sequence ID" value="NZ_ALJD01000003.1"/>
</dbReference>
<dbReference type="eggNOG" id="arCOG10153">
    <property type="taxonomic scope" value="Archaea"/>
</dbReference>
<dbReference type="AlphaFoldDB" id="J3EXX3"/>
<protein>
    <recommendedName>
        <fullName evidence="3">DUF4112 domain-containing protein</fullName>
    </recommendedName>
</protein>
<accession>J3EXX3</accession>
<dbReference type="EMBL" id="ALJD01000003">
    <property type="protein sequence ID" value="EJN60087.1"/>
    <property type="molecule type" value="Genomic_DNA"/>
</dbReference>
<dbReference type="Proteomes" id="UP000007813">
    <property type="component" value="Unassembled WGS sequence"/>
</dbReference>
<organism evidence="1 2">
    <name type="scientific">Halogranum salarium B-1</name>
    <dbReference type="NCBI Taxonomy" id="1210908"/>
    <lineage>
        <taxon>Archaea</taxon>
        <taxon>Methanobacteriati</taxon>
        <taxon>Methanobacteriota</taxon>
        <taxon>Stenosarchaea group</taxon>
        <taxon>Halobacteria</taxon>
        <taxon>Halobacteriales</taxon>
        <taxon>Haloferacaceae</taxon>
    </lineage>
</organism>
<dbReference type="PANTHER" id="PTHR35519">
    <property type="entry name" value="MEMBRANE PROTEINS"/>
    <property type="match status" value="1"/>
</dbReference>
<gene>
    <name evidence="1" type="ORF">HSB1_06900</name>
</gene>
<evidence type="ECO:0008006" key="3">
    <source>
        <dbReference type="Google" id="ProtNLM"/>
    </source>
</evidence>
<evidence type="ECO:0000313" key="1">
    <source>
        <dbReference type="EMBL" id="EJN60087.1"/>
    </source>
</evidence>
<name>J3EXX3_9EURY</name>
<evidence type="ECO:0000313" key="2">
    <source>
        <dbReference type="Proteomes" id="UP000007813"/>
    </source>
</evidence>